<feature type="transmembrane region" description="Helical" evidence="9">
    <location>
        <begin position="97"/>
        <end position="118"/>
    </location>
</feature>
<evidence type="ECO:0000256" key="7">
    <source>
        <dbReference type="ARBA" id="ARBA00022840"/>
    </source>
</evidence>
<keyword evidence="9" id="KW-0812">Transmembrane</keyword>
<evidence type="ECO:0000313" key="12">
    <source>
        <dbReference type="Proteomes" id="UP000238823"/>
    </source>
</evidence>
<feature type="transmembrane region" description="Helical" evidence="9">
    <location>
        <begin position="73"/>
        <end position="90"/>
    </location>
</feature>
<dbReference type="SMART" id="SM00387">
    <property type="entry name" value="HATPase_c"/>
    <property type="match status" value="1"/>
</dbReference>
<evidence type="ECO:0000256" key="9">
    <source>
        <dbReference type="SAM" id="Phobius"/>
    </source>
</evidence>
<evidence type="ECO:0000256" key="6">
    <source>
        <dbReference type="ARBA" id="ARBA00022777"/>
    </source>
</evidence>
<comment type="caution">
    <text evidence="11">The sequence shown here is derived from an EMBL/GenBank/DDBJ whole genome shotgun (WGS) entry which is preliminary data.</text>
</comment>
<name>A0A2S9XPJ7_9BACT</name>
<reference evidence="11 12" key="1">
    <citation type="submission" date="2018-03" db="EMBL/GenBank/DDBJ databases">
        <title>Draft Genome Sequences of the Obligatory Marine Myxobacteria Enhygromyxa salina SWB007.</title>
        <authorList>
            <person name="Poehlein A."/>
            <person name="Moghaddam J.A."/>
            <person name="Harms H."/>
            <person name="Alanjari M."/>
            <person name="Koenig G.M."/>
            <person name="Daniel R."/>
            <person name="Schaeberle T.F."/>
        </authorList>
    </citation>
    <scope>NUCLEOTIDE SEQUENCE [LARGE SCALE GENOMIC DNA]</scope>
    <source>
        <strain evidence="11 12">SWB007</strain>
    </source>
</reference>
<dbReference type="Pfam" id="PF02518">
    <property type="entry name" value="HATPase_c"/>
    <property type="match status" value="1"/>
</dbReference>
<dbReference type="EMBL" id="PVNL01000139">
    <property type="protein sequence ID" value="PRP94786.1"/>
    <property type="molecule type" value="Genomic_DNA"/>
</dbReference>
<dbReference type="Gene3D" id="3.30.565.10">
    <property type="entry name" value="Histidine kinase-like ATPase, C-terminal domain"/>
    <property type="match status" value="1"/>
</dbReference>
<comment type="catalytic activity">
    <reaction evidence="1">
        <text>ATP + protein L-histidine = ADP + protein N-phospho-L-histidine.</text>
        <dbReference type="EC" id="2.7.13.3"/>
    </reaction>
</comment>
<dbReference type="AlphaFoldDB" id="A0A2S9XPJ7"/>
<keyword evidence="7" id="KW-0067">ATP-binding</keyword>
<organism evidence="11 12">
    <name type="scientific">Enhygromyxa salina</name>
    <dbReference type="NCBI Taxonomy" id="215803"/>
    <lineage>
        <taxon>Bacteria</taxon>
        <taxon>Pseudomonadati</taxon>
        <taxon>Myxococcota</taxon>
        <taxon>Polyangia</taxon>
        <taxon>Nannocystales</taxon>
        <taxon>Nannocystaceae</taxon>
        <taxon>Enhygromyxa</taxon>
    </lineage>
</organism>
<dbReference type="InterPro" id="IPR003594">
    <property type="entry name" value="HATPase_dom"/>
</dbReference>
<feature type="transmembrane region" description="Helical" evidence="9">
    <location>
        <begin position="36"/>
        <end position="53"/>
    </location>
</feature>
<dbReference type="PANTHER" id="PTHR24421:SF10">
    <property type="entry name" value="NITRATE_NITRITE SENSOR PROTEIN NARQ"/>
    <property type="match status" value="1"/>
</dbReference>
<protein>
    <recommendedName>
        <fullName evidence="2">histidine kinase</fullName>
        <ecNumber evidence="2">2.7.13.3</ecNumber>
    </recommendedName>
</protein>
<evidence type="ECO:0000256" key="5">
    <source>
        <dbReference type="ARBA" id="ARBA00022741"/>
    </source>
</evidence>
<keyword evidence="3" id="KW-0597">Phosphoprotein</keyword>
<dbReference type="GO" id="GO:0000155">
    <property type="term" value="F:phosphorelay sensor kinase activity"/>
    <property type="evidence" value="ECO:0007669"/>
    <property type="project" value="InterPro"/>
</dbReference>
<sequence length="442" mass="48482">MSASLLARIFDAIVPKSDGLHVGFERYAQRLAQRNGVVLCGAFFIATLLGWPSDLLLFPDRPELVDAFTRWRIQILIITALAMVAPRVVARQPSLTSTVIGLIGVALAVSTGVMLAAAGGPDRPWFHTSYIAPLAILPLSLPLGARVLITVMVSAALTGAYFVAEPAYLGVDGLGTVAIVMVLTTVIACVLGHLQFQLLGRSYDQQVLLARTNEDLERRVFERTRRLRQLAAHLQHSRDQERQRLGRNLHDELAQLLTAMRLELNLTRREAPPHTAKALDTIDGIVARLFDAKERLVRSLKPLAFEELGFAGALRQYADELRERSQLQVELQLQLGEPLPSEVITIAICRILQEALSNVARHAKAQRVQISVRQVDVFVELELRDDGVGFDPAKVPEGHFGLLGIGERVEALGGQISIESKPGQGTRIRVRLPPASADASYV</sequence>
<dbReference type="InterPro" id="IPR011712">
    <property type="entry name" value="Sig_transdc_His_kin_sub3_dim/P"/>
</dbReference>
<keyword evidence="8" id="KW-0902">Two-component regulatory system</keyword>
<dbReference type="OrthoDB" id="5421862at2"/>
<dbReference type="InterPro" id="IPR036890">
    <property type="entry name" value="HATPase_C_sf"/>
</dbReference>
<dbReference type="Proteomes" id="UP000238823">
    <property type="component" value="Unassembled WGS sequence"/>
</dbReference>
<dbReference type="PANTHER" id="PTHR24421">
    <property type="entry name" value="NITRATE/NITRITE SENSOR PROTEIN NARX-RELATED"/>
    <property type="match status" value="1"/>
</dbReference>
<keyword evidence="9" id="KW-0472">Membrane</keyword>
<dbReference type="GO" id="GO:0016020">
    <property type="term" value="C:membrane"/>
    <property type="evidence" value="ECO:0007669"/>
    <property type="project" value="InterPro"/>
</dbReference>
<keyword evidence="9" id="KW-1133">Transmembrane helix</keyword>
<gene>
    <name evidence="11" type="primary">nreB</name>
    <name evidence="11" type="ORF">ENSA7_76090</name>
</gene>
<accession>A0A2S9XPJ7</accession>
<proteinExistence type="predicted"/>
<dbReference type="InterPro" id="IPR050482">
    <property type="entry name" value="Sensor_HK_TwoCompSys"/>
</dbReference>
<keyword evidence="5" id="KW-0547">Nucleotide-binding</keyword>
<evidence type="ECO:0000259" key="10">
    <source>
        <dbReference type="PROSITE" id="PS50109"/>
    </source>
</evidence>
<evidence type="ECO:0000256" key="1">
    <source>
        <dbReference type="ARBA" id="ARBA00000085"/>
    </source>
</evidence>
<dbReference type="GO" id="GO:0005524">
    <property type="term" value="F:ATP binding"/>
    <property type="evidence" value="ECO:0007669"/>
    <property type="project" value="UniProtKB-KW"/>
</dbReference>
<dbReference type="RefSeq" id="WP_106094380.1">
    <property type="nucleotide sequence ID" value="NZ_PVNL01000139.1"/>
</dbReference>
<dbReference type="Pfam" id="PF07730">
    <property type="entry name" value="HisKA_3"/>
    <property type="match status" value="1"/>
</dbReference>
<feature type="domain" description="Histidine kinase" evidence="10">
    <location>
        <begin position="248"/>
        <end position="436"/>
    </location>
</feature>
<dbReference type="Gene3D" id="1.20.5.1930">
    <property type="match status" value="1"/>
</dbReference>
<dbReference type="EC" id="2.7.13.3" evidence="2"/>
<dbReference type="GO" id="GO:0046983">
    <property type="term" value="F:protein dimerization activity"/>
    <property type="evidence" value="ECO:0007669"/>
    <property type="project" value="InterPro"/>
</dbReference>
<evidence type="ECO:0000256" key="4">
    <source>
        <dbReference type="ARBA" id="ARBA00022679"/>
    </source>
</evidence>
<dbReference type="SUPFAM" id="SSF55874">
    <property type="entry name" value="ATPase domain of HSP90 chaperone/DNA topoisomerase II/histidine kinase"/>
    <property type="match status" value="1"/>
</dbReference>
<evidence type="ECO:0000256" key="3">
    <source>
        <dbReference type="ARBA" id="ARBA00022553"/>
    </source>
</evidence>
<evidence type="ECO:0000256" key="8">
    <source>
        <dbReference type="ARBA" id="ARBA00023012"/>
    </source>
</evidence>
<dbReference type="CDD" id="cd16917">
    <property type="entry name" value="HATPase_UhpB-NarQ-NarX-like"/>
    <property type="match status" value="1"/>
</dbReference>
<keyword evidence="6 11" id="KW-0418">Kinase</keyword>
<feature type="transmembrane region" description="Helical" evidence="9">
    <location>
        <begin position="147"/>
        <end position="164"/>
    </location>
</feature>
<keyword evidence="4 11" id="KW-0808">Transferase</keyword>
<dbReference type="PROSITE" id="PS50109">
    <property type="entry name" value="HIS_KIN"/>
    <property type="match status" value="1"/>
</dbReference>
<dbReference type="InterPro" id="IPR005467">
    <property type="entry name" value="His_kinase_dom"/>
</dbReference>
<evidence type="ECO:0000256" key="2">
    <source>
        <dbReference type="ARBA" id="ARBA00012438"/>
    </source>
</evidence>
<feature type="transmembrane region" description="Helical" evidence="9">
    <location>
        <begin position="176"/>
        <end position="196"/>
    </location>
</feature>
<evidence type="ECO:0000313" key="11">
    <source>
        <dbReference type="EMBL" id="PRP94786.1"/>
    </source>
</evidence>